<organism evidence="1 2">
    <name type="scientific">Ancylobacter defluvii</name>
    <dbReference type="NCBI Taxonomy" id="1282440"/>
    <lineage>
        <taxon>Bacteria</taxon>
        <taxon>Pseudomonadati</taxon>
        <taxon>Pseudomonadota</taxon>
        <taxon>Alphaproteobacteria</taxon>
        <taxon>Hyphomicrobiales</taxon>
        <taxon>Xanthobacteraceae</taxon>
        <taxon>Ancylobacter</taxon>
    </lineage>
</organism>
<name>A0A9W6K1E0_9HYPH</name>
<comment type="caution">
    <text evidence="1">The sequence shown here is derived from an EMBL/GenBank/DDBJ whole genome shotgun (WGS) entry which is preliminary data.</text>
</comment>
<dbReference type="AlphaFoldDB" id="A0A9W6K1E0"/>
<reference evidence="1" key="2">
    <citation type="submission" date="2023-01" db="EMBL/GenBank/DDBJ databases">
        <authorList>
            <person name="Sun Q."/>
            <person name="Evtushenko L."/>
        </authorList>
    </citation>
    <scope>NUCLEOTIDE SEQUENCE</scope>
    <source>
        <strain evidence="1">VKM B-2789</strain>
    </source>
</reference>
<keyword evidence="2" id="KW-1185">Reference proteome</keyword>
<accession>A0A9W6K1E0</accession>
<gene>
    <name evidence="1" type="ORF">GCM10017653_37840</name>
</gene>
<dbReference type="Proteomes" id="UP001143330">
    <property type="component" value="Unassembled WGS sequence"/>
</dbReference>
<proteinExistence type="predicted"/>
<dbReference type="EMBL" id="BSFM01000017">
    <property type="protein sequence ID" value="GLK85714.1"/>
    <property type="molecule type" value="Genomic_DNA"/>
</dbReference>
<reference evidence="1" key="1">
    <citation type="journal article" date="2014" name="Int. J. Syst. Evol. Microbiol.">
        <title>Complete genome sequence of Corynebacterium casei LMG S-19264T (=DSM 44701T), isolated from a smear-ripened cheese.</title>
        <authorList>
            <consortium name="US DOE Joint Genome Institute (JGI-PGF)"/>
            <person name="Walter F."/>
            <person name="Albersmeier A."/>
            <person name="Kalinowski J."/>
            <person name="Ruckert C."/>
        </authorList>
    </citation>
    <scope>NUCLEOTIDE SEQUENCE</scope>
    <source>
        <strain evidence="1">VKM B-2789</strain>
    </source>
</reference>
<sequence>MTKLIDRQRAAKLTNAMVNALDLLATRGSAMRYRVGWGFGSMAGPIIPPITMDALAARGLVRTRHSGADLTKEGRRTHAELRAAA</sequence>
<evidence type="ECO:0000313" key="1">
    <source>
        <dbReference type="EMBL" id="GLK85714.1"/>
    </source>
</evidence>
<dbReference type="RefSeq" id="WP_213359429.1">
    <property type="nucleotide sequence ID" value="NZ_BSFM01000017.1"/>
</dbReference>
<evidence type="ECO:0000313" key="2">
    <source>
        <dbReference type="Proteomes" id="UP001143330"/>
    </source>
</evidence>
<protein>
    <submittedName>
        <fullName evidence="1">Uncharacterized protein</fullName>
    </submittedName>
</protein>